<reference evidence="1" key="1">
    <citation type="journal article" date="2025" name="Int. J. Syst. Evol. Microbiol.">
        <title>Streptomyces citrinus sp. nov., with yellow diffusible pigment.</title>
        <authorList>
            <person name="He Y."/>
            <person name="Yang E."/>
            <person name="Xu J."/>
            <person name="Sun Y."/>
            <person name="Sun L."/>
        </authorList>
    </citation>
    <scope>NUCLEOTIDE SEQUENCE</scope>
    <source>
        <strain evidence="1">Q6</strain>
    </source>
</reference>
<accession>A0ACD5A4K9</accession>
<protein>
    <submittedName>
        <fullName evidence="1">Alpha/beta hydrolase</fullName>
    </submittedName>
</protein>
<keyword evidence="2" id="KW-1185">Reference proteome</keyword>
<gene>
    <name evidence="1" type="ORF">V2W30_01215</name>
</gene>
<evidence type="ECO:0000313" key="1">
    <source>
        <dbReference type="EMBL" id="WWQ62120.1"/>
    </source>
</evidence>
<dbReference type="Proteomes" id="UP001432251">
    <property type="component" value="Chromosome"/>
</dbReference>
<organism evidence="1 2">
    <name type="scientific">Streptomyces citrinus</name>
    <dbReference type="NCBI Taxonomy" id="3118173"/>
    <lineage>
        <taxon>Bacteria</taxon>
        <taxon>Bacillati</taxon>
        <taxon>Actinomycetota</taxon>
        <taxon>Actinomycetes</taxon>
        <taxon>Kitasatosporales</taxon>
        <taxon>Streptomycetaceae</taxon>
        <taxon>Streptomyces</taxon>
    </lineage>
</organism>
<evidence type="ECO:0000313" key="2">
    <source>
        <dbReference type="Proteomes" id="UP001432251"/>
    </source>
</evidence>
<sequence length="308" mass="32648">MAKSDVTFESAGIRIAAHLYTPDTPAEGPRPALVVGHPGTSVKEQTSGTYARLMAERGYVTLAFDAAHQGESGGLPRGLEDPAQRVEDFKAAVSYLTTRDDVDSERIGLLGVCASGGYSLSAAGGDHRVRAVATVSGVDVARQFRLGADGTQDPAVFRTLLAAAANARTVAARGEDPGVMTMFPETAEQAGALGGEHGIEGLEYYCTPRGEHERSAKFLAWQSVDKLASFDAFHAVPLIGPRPLLQIVGTRAVTSWMAVDVHQRATGPKELHWIEGASHVDLYDKKEAVDPAVDKLTDFFDSALSDGS</sequence>
<name>A0ACD5A4K9_9ACTN</name>
<dbReference type="EMBL" id="CP146022">
    <property type="protein sequence ID" value="WWQ62120.1"/>
    <property type="molecule type" value="Genomic_DNA"/>
</dbReference>
<proteinExistence type="predicted"/>
<keyword evidence="1" id="KW-0378">Hydrolase</keyword>